<feature type="domain" description="CCHC-type" evidence="2">
    <location>
        <begin position="406"/>
        <end position="421"/>
    </location>
</feature>
<keyword evidence="1" id="KW-0863">Zinc-finger</keyword>
<dbReference type="Proteomes" id="UP000187283">
    <property type="component" value="Unassembled WGS sequence"/>
</dbReference>
<dbReference type="InterPro" id="IPR021109">
    <property type="entry name" value="Peptidase_aspartic_dom_sf"/>
</dbReference>
<dbReference type="AlphaFoldDB" id="A0A1R1XSG2"/>
<dbReference type="GO" id="GO:0003676">
    <property type="term" value="F:nucleic acid binding"/>
    <property type="evidence" value="ECO:0007669"/>
    <property type="project" value="InterPro"/>
</dbReference>
<evidence type="ECO:0000256" key="1">
    <source>
        <dbReference type="PROSITE-ProRule" id="PRU00047"/>
    </source>
</evidence>
<evidence type="ECO:0000313" key="3">
    <source>
        <dbReference type="EMBL" id="OMJ17534.1"/>
    </source>
</evidence>
<accession>A0A1R1XSG2</accession>
<name>A0A1R1XSG2_9FUNG</name>
<dbReference type="CDD" id="cd00303">
    <property type="entry name" value="retropepsin_like"/>
    <property type="match status" value="1"/>
</dbReference>
<evidence type="ECO:0000313" key="4">
    <source>
        <dbReference type="Proteomes" id="UP000187283"/>
    </source>
</evidence>
<keyword evidence="4" id="KW-1185">Reference proteome</keyword>
<dbReference type="PROSITE" id="PS50158">
    <property type="entry name" value="ZF_CCHC"/>
    <property type="match status" value="1"/>
</dbReference>
<organism evidence="3 4">
    <name type="scientific">Smittium culicis</name>
    <dbReference type="NCBI Taxonomy" id="133412"/>
    <lineage>
        <taxon>Eukaryota</taxon>
        <taxon>Fungi</taxon>
        <taxon>Fungi incertae sedis</taxon>
        <taxon>Zoopagomycota</taxon>
        <taxon>Kickxellomycotina</taxon>
        <taxon>Harpellomycetes</taxon>
        <taxon>Harpellales</taxon>
        <taxon>Legeriomycetaceae</taxon>
        <taxon>Smittium</taxon>
    </lineage>
</organism>
<evidence type="ECO:0000259" key="2">
    <source>
        <dbReference type="PROSITE" id="PS50158"/>
    </source>
</evidence>
<dbReference type="STRING" id="133412.A0A1R1XSG2"/>
<reference evidence="3 4" key="1">
    <citation type="submission" date="2017-01" db="EMBL/GenBank/DDBJ databases">
        <authorList>
            <person name="Mah S.A."/>
            <person name="Swanson W.J."/>
            <person name="Moy G.W."/>
            <person name="Vacquier V.D."/>
        </authorList>
    </citation>
    <scope>NUCLEOTIDE SEQUENCE [LARGE SCALE GENOMIC DNA]</scope>
    <source>
        <strain evidence="3 4">GSMNP</strain>
    </source>
</reference>
<dbReference type="Pfam" id="PF08284">
    <property type="entry name" value="RVP_2"/>
    <property type="match status" value="1"/>
</dbReference>
<keyword evidence="1" id="KW-0479">Metal-binding</keyword>
<dbReference type="SUPFAM" id="SSF57756">
    <property type="entry name" value="Retrovirus zinc finger-like domains"/>
    <property type="match status" value="1"/>
</dbReference>
<dbReference type="OrthoDB" id="5597136at2759"/>
<gene>
    <name evidence="3" type="ORF">AYI70_g5917</name>
</gene>
<proteinExistence type="predicted"/>
<dbReference type="SUPFAM" id="SSF50630">
    <property type="entry name" value="Acid proteases"/>
    <property type="match status" value="1"/>
</dbReference>
<sequence length="737" mass="85442">MLFGFQMRTPSSWGAPTEEYEYEQAVSERIEYIKLNLPEIRNLGIDRMVKVKNQEKIRYDRDVIPKEFAVGESVYKSIEHAQKKLDPKWEGPYKIDKILQKGTYWISDRLGNKDLVHGDRLKKFREGNNQAPEILAPLRSNLGRKLREYEDINANRGRLELKGGDLSYNNLQEGSENDPEEWIERFELLSKLNGWLDQDQISLIQLYLGRKEIVWYKKNKDKFSTWNNVRDEFLVAFKDKDAEMVAWNKIQKIKQNKFQTIEDLELELEYLFLKAKIKDDLVKFNCLITALDTKSKRKMLESGIKTWKSAIIKLKDTERVNRLLEDDPYSSNSDSQKEEIELRKIIKTHPEIESGEPMFEALNQRFEKLSLNLIAKIDDVANKIESNISRSRSSNGSQNTYNKPFCVHCRKEGHRRFECPEYSSYVNAENRKKNETDSHKINSLEIFDMNEDSESEIEDLFVVDKRTLDYTDDYTAPKKSKTNPQNIELEELANQRTKVRRKLIPKMAENATKYSLLDELNNTYPRINLVQLISASPSLRNELVGLCKKVEEKEVSQLDVASAKITNCKAIVNIFGDYCWAVVDTGAACSVVSTSLLEKWGMEPDTKTNQLVVTADGSKHETSGKVSQVPIIIAGYKFPISLVVMERKDDFLVLGTDWFIQHKVRIDMNKQELSLPVKNAEVIISLSTKSKDNFLEDTEIYTILKEENLDQTEENIIIDQRTINTNRCGRAQYRIIG</sequence>
<comment type="caution">
    <text evidence="3">The sequence shown here is derived from an EMBL/GenBank/DDBJ whole genome shotgun (WGS) entry which is preliminary data.</text>
</comment>
<dbReference type="EMBL" id="LSSN01002021">
    <property type="protein sequence ID" value="OMJ17534.1"/>
    <property type="molecule type" value="Genomic_DNA"/>
</dbReference>
<dbReference type="GO" id="GO:0008270">
    <property type="term" value="F:zinc ion binding"/>
    <property type="evidence" value="ECO:0007669"/>
    <property type="project" value="UniProtKB-KW"/>
</dbReference>
<protein>
    <recommendedName>
        <fullName evidence="2">CCHC-type domain-containing protein</fullName>
    </recommendedName>
</protein>
<dbReference type="InterPro" id="IPR036875">
    <property type="entry name" value="Znf_CCHC_sf"/>
</dbReference>
<dbReference type="InterPro" id="IPR001878">
    <property type="entry name" value="Znf_CCHC"/>
</dbReference>
<dbReference type="Gene3D" id="2.40.70.10">
    <property type="entry name" value="Acid Proteases"/>
    <property type="match status" value="1"/>
</dbReference>
<keyword evidence="1" id="KW-0862">Zinc</keyword>